<dbReference type="InterPro" id="IPR000515">
    <property type="entry name" value="MetI-like"/>
</dbReference>
<evidence type="ECO:0000256" key="2">
    <source>
        <dbReference type="ARBA" id="ARBA00022448"/>
    </source>
</evidence>
<keyword evidence="6 7" id="KW-0472">Membrane</keyword>
<dbReference type="InterPro" id="IPR050366">
    <property type="entry name" value="BP-dependent_transpt_permease"/>
</dbReference>
<feature type="transmembrane region" description="Helical" evidence="7">
    <location>
        <begin position="265"/>
        <end position="290"/>
    </location>
</feature>
<keyword evidence="3" id="KW-1003">Cell membrane</keyword>
<dbReference type="Proteomes" id="UP001500013">
    <property type="component" value="Unassembled WGS sequence"/>
</dbReference>
<feature type="transmembrane region" description="Helical" evidence="7">
    <location>
        <begin position="140"/>
        <end position="159"/>
    </location>
</feature>
<proteinExistence type="inferred from homology"/>
<feature type="transmembrane region" description="Helical" evidence="7">
    <location>
        <begin position="165"/>
        <end position="183"/>
    </location>
</feature>
<dbReference type="InterPro" id="IPR035906">
    <property type="entry name" value="MetI-like_sf"/>
</dbReference>
<dbReference type="EMBL" id="BAAAPU010000009">
    <property type="protein sequence ID" value="GAA1987392.1"/>
    <property type="molecule type" value="Genomic_DNA"/>
</dbReference>
<dbReference type="Pfam" id="PF00528">
    <property type="entry name" value="BPD_transp_1"/>
    <property type="match status" value="1"/>
</dbReference>
<evidence type="ECO:0000256" key="8">
    <source>
        <dbReference type="SAM" id="MobiDB-lite"/>
    </source>
</evidence>
<feature type="compositionally biased region" description="Low complexity" evidence="8">
    <location>
        <begin position="20"/>
        <end position="30"/>
    </location>
</feature>
<feature type="domain" description="ABC transmembrane type-1" evidence="9">
    <location>
        <begin position="101"/>
        <end position="290"/>
    </location>
</feature>
<comment type="similarity">
    <text evidence="7">Belongs to the binding-protein-dependent transport system permease family.</text>
</comment>
<reference evidence="10 11" key="1">
    <citation type="journal article" date="2019" name="Int. J. Syst. Evol. Microbiol.">
        <title>The Global Catalogue of Microorganisms (GCM) 10K type strain sequencing project: providing services to taxonomists for standard genome sequencing and annotation.</title>
        <authorList>
            <consortium name="The Broad Institute Genomics Platform"/>
            <consortium name="The Broad Institute Genome Sequencing Center for Infectious Disease"/>
            <person name="Wu L."/>
            <person name="Ma J."/>
        </authorList>
    </citation>
    <scope>NUCLEOTIDE SEQUENCE [LARGE SCALE GENOMIC DNA]</scope>
    <source>
        <strain evidence="10 11">JCM 15628</strain>
    </source>
</reference>
<sequence>MSADPMPRPVVSLDGPTPPGLGVEPAPAPAGARRRPGASFFVGAAIVAVVALMALVSFVWTPHDPTLVDASARLRPIGDPDYVLGTDKLGRDVLSQVLVGARTTLFVGLVAVGLAGLVGVPLGIIAAMSHRVVGEPLMRGMDLLLAFPALLLAIMFSAVYGGSTLVAMVAIGIASVPSFVRVVRSGAMQVLGTEYVMAARAAGRGPWAIGLRHVLPNVSGLVIVQASVSFAIAVLAEAALSFLGFGTPPPTPSWGRMLQESQELLFSAPRLAIVPGVAIAVAVLGFNLLGDGLRDHYDPRLEDRR</sequence>
<dbReference type="PANTHER" id="PTHR43386:SF25">
    <property type="entry name" value="PEPTIDE ABC TRANSPORTER PERMEASE PROTEIN"/>
    <property type="match status" value="1"/>
</dbReference>
<evidence type="ECO:0000256" key="1">
    <source>
        <dbReference type="ARBA" id="ARBA00004651"/>
    </source>
</evidence>
<keyword evidence="11" id="KW-1185">Reference proteome</keyword>
<evidence type="ECO:0000256" key="7">
    <source>
        <dbReference type="RuleBase" id="RU363032"/>
    </source>
</evidence>
<evidence type="ECO:0000256" key="3">
    <source>
        <dbReference type="ARBA" id="ARBA00022475"/>
    </source>
</evidence>
<feature type="transmembrane region" description="Helical" evidence="7">
    <location>
        <begin position="221"/>
        <end position="245"/>
    </location>
</feature>
<gene>
    <name evidence="10" type="ORF">GCM10009817_31170</name>
</gene>
<comment type="caution">
    <text evidence="10">The sequence shown here is derived from an EMBL/GenBank/DDBJ whole genome shotgun (WGS) entry which is preliminary data.</text>
</comment>
<feature type="transmembrane region" description="Helical" evidence="7">
    <location>
        <begin position="40"/>
        <end position="60"/>
    </location>
</feature>
<evidence type="ECO:0000313" key="11">
    <source>
        <dbReference type="Proteomes" id="UP001500013"/>
    </source>
</evidence>
<feature type="region of interest" description="Disordered" evidence="8">
    <location>
        <begin position="1"/>
        <end position="30"/>
    </location>
</feature>
<keyword evidence="4 7" id="KW-0812">Transmembrane</keyword>
<evidence type="ECO:0000256" key="5">
    <source>
        <dbReference type="ARBA" id="ARBA00022989"/>
    </source>
</evidence>
<dbReference type="RefSeq" id="WP_425580795.1">
    <property type="nucleotide sequence ID" value="NZ_BAAAPU010000009.1"/>
</dbReference>
<evidence type="ECO:0000256" key="6">
    <source>
        <dbReference type="ARBA" id="ARBA00023136"/>
    </source>
</evidence>
<dbReference type="PANTHER" id="PTHR43386">
    <property type="entry name" value="OLIGOPEPTIDE TRANSPORT SYSTEM PERMEASE PROTEIN APPC"/>
    <property type="match status" value="1"/>
</dbReference>
<dbReference type="Gene3D" id="1.10.3720.10">
    <property type="entry name" value="MetI-like"/>
    <property type="match status" value="1"/>
</dbReference>
<name>A0ABN2SIV1_9MICO</name>
<evidence type="ECO:0000313" key="10">
    <source>
        <dbReference type="EMBL" id="GAA1987392.1"/>
    </source>
</evidence>
<organism evidence="10 11">
    <name type="scientific">Terrabacter lapilli</name>
    <dbReference type="NCBI Taxonomy" id="436231"/>
    <lineage>
        <taxon>Bacteria</taxon>
        <taxon>Bacillati</taxon>
        <taxon>Actinomycetota</taxon>
        <taxon>Actinomycetes</taxon>
        <taxon>Micrococcales</taxon>
        <taxon>Intrasporangiaceae</taxon>
        <taxon>Terrabacter</taxon>
    </lineage>
</organism>
<evidence type="ECO:0000259" key="9">
    <source>
        <dbReference type="PROSITE" id="PS50928"/>
    </source>
</evidence>
<feature type="transmembrane region" description="Helical" evidence="7">
    <location>
        <begin position="105"/>
        <end position="128"/>
    </location>
</feature>
<keyword evidence="2 7" id="KW-0813">Transport</keyword>
<evidence type="ECO:0000256" key="4">
    <source>
        <dbReference type="ARBA" id="ARBA00022692"/>
    </source>
</evidence>
<protein>
    <submittedName>
        <fullName evidence="10">ABC transporter permease</fullName>
    </submittedName>
</protein>
<dbReference type="CDD" id="cd06261">
    <property type="entry name" value="TM_PBP2"/>
    <property type="match status" value="1"/>
</dbReference>
<accession>A0ABN2SIV1</accession>
<keyword evidence="5 7" id="KW-1133">Transmembrane helix</keyword>
<dbReference type="PROSITE" id="PS50928">
    <property type="entry name" value="ABC_TM1"/>
    <property type="match status" value="1"/>
</dbReference>
<dbReference type="SUPFAM" id="SSF161098">
    <property type="entry name" value="MetI-like"/>
    <property type="match status" value="1"/>
</dbReference>
<comment type="subcellular location">
    <subcellularLocation>
        <location evidence="1 7">Cell membrane</location>
        <topology evidence="1 7">Multi-pass membrane protein</topology>
    </subcellularLocation>
</comment>